<keyword evidence="3" id="KW-0963">Cytoplasm</keyword>
<evidence type="ECO:0000259" key="6">
    <source>
        <dbReference type="PROSITE" id="PS51721"/>
    </source>
</evidence>
<dbReference type="HAMAP" id="MF_01820">
    <property type="entry name" value="GTPase_RsgA"/>
    <property type="match status" value="1"/>
</dbReference>
<evidence type="ECO:0000313" key="8">
    <source>
        <dbReference type="Proteomes" id="UP001500392"/>
    </source>
</evidence>
<keyword evidence="8" id="KW-1185">Reference proteome</keyword>
<dbReference type="InterPro" id="IPR010914">
    <property type="entry name" value="RsgA_GTPase_dom"/>
</dbReference>
<dbReference type="Gene3D" id="1.10.40.50">
    <property type="entry name" value="Probable gtpase engc, domain 3"/>
    <property type="match status" value="1"/>
</dbReference>
<feature type="binding site" evidence="3">
    <location>
        <position position="301"/>
    </location>
    <ligand>
        <name>Zn(2+)</name>
        <dbReference type="ChEBI" id="CHEBI:29105"/>
    </ligand>
</feature>
<evidence type="ECO:0000313" key="7">
    <source>
        <dbReference type="EMBL" id="GAA4100889.1"/>
    </source>
</evidence>
<keyword evidence="3" id="KW-0378">Hydrolase</keyword>
<dbReference type="InterPro" id="IPR030378">
    <property type="entry name" value="G_CP_dom"/>
</dbReference>
<dbReference type="Gene3D" id="3.40.50.300">
    <property type="entry name" value="P-loop containing nucleotide triphosphate hydrolases"/>
    <property type="match status" value="1"/>
</dbReference>
<comment type="subcellular location">
    <subcellularLocation>
        <location evidence="3">Cytoplasm</location>
    </subcellularLocation>
</comment>
<comment type="caution">
    <text evidence="7">The sequence shown here is derived from an EMBL/GenBank/DDBJ whole genome shotgun (WGS) entry which is preliminary data.</text>
</comment>
<feature type="binding site" evidence="3">
    <location>
        <position position="294"/>
    </location>
    <ligand>
        <name>Zn(2+)</name>
        <dbReference type="ChEBI" id="CHEBI:29105"/>
    </ligand>
</feature>
<keyword evidence="3" id="KW-0694">RNA-binding</keyword>
<dbReference type="EMBL" id="BAABDM010000005">
    <property type="protein sequence ID" value="GAA4100889.1"/>
    <property type="molecule type" value="Genomic_DNA"/>
</dbReference>
<feature type="binding site" evidence="3">
    <location>
        <position position="299"/>
    </location>
    <ligand>
        <name>Zn(2+)</name>
        <dbReference type="ChEBI" id="CHEBI:29105"/>
    </ligand>
</feature>
<dbReference type="Gene3D" id="2.40.50.140">
    <property type="entry name" value="Nucleic acid-binding proteins"/>
    <property type="match status" value="1"/>
</dbReference>
<dbReference type="PROSITE" id="PS51721">
    <property type="entry name" value="G_CP"/>
    <property type="match status" value="1"/>
</dbReference>
<dbReference type="EC" id="3.6.1.-" evidence="3"/>
<evidence type="ECO:0000256" key="3">
    <source>
        <dbReference type="HAMAP-Rule" id="MF_01820"/>
    </source>
</evidence>
<dbReference type="Proteomes" id="UP001500392">
    <property type="component" value="Unassembled WGS sequence"/>
</dbReference>
<dbReference type="PANTHER" id="PTHR32120:SF11">
    <property type="entry name" value="SMALL RIBOSOMAL SUBUNIT BIOGENESIS GTPASE RSGA 1, MITOCHONDRIAL-RELATED"/>
    <property type="match status" value="1"/>
</dbReference>
<dbReference type="PANTHER" id="PTHR32120">
    <property type="entry name" value="SMALL RIBOSOMAL SUBUNIT BIOGENESIS GTPASE RSGA"/>
    <property type="match status" value="1"/>
</dbReference>
<protein>
    <recommendedName>
        <fullName evidence="3">Small ribosomal subunit biogenesis GTPase RsgA</fullName>
        <ecNumber evidence="3">3.6.1.-</ecNumber>
    </recommendedName>
</protein>
<feature type="binding site" evidence="3">
    <location>
        <position position="307"/>
    </location>
    <ligand>
        <name>Zn(2+)</name>
        <dbReference type="ChEBI" id="CHEBI:29105"/>
    </ligand>
</feature>
<organism evidence="7 8">
    <name type="scientific">Zhongshania borealis</name>
    <dbReference type="NCBI Taxonomy" id="889488"/>
    <lineage>
        <taxon>Bacteria</taxon>
        <taxon>Pseudomonadati</taxon>
        <taxon>Pseudomonadota</taxon>
        <taxon>Gammaproteobacteria</taxon>
        <taxon>Cellvibrionales</taxon>
        <taxon>Spongiibacteraceae</taxon>
        <taxon>Zhongshania</taxon>
    </lineage>
</organism>
<comment type="cofactor">
    <cofactor evidence="3">
        <name>Zn(2+)</name>
        <dbReference type="ChEBI" id="CHEBI:29105"/>
    </cofactor>
    <text evidence="3">Binds 1 zinc ion per subunit.</text>
</comment>
<dbReference type="PROSITE" id="PS50936">
    <property type="entry name" value="ENGC_GTPASE"/>
    <property type="match status" value="1"/>
</dbReference>
<dbReference type="InterPro" id="IPR012340">
    <property type="entry name" value="NA-bd_OB-fold"/>
</dbReference>
<dbReference type="SUPFAM" id="SSF52540">
    <property type="entry name" value="P-loop containing nucleoside triphosphate hydrolases"/>
    <property type="match status" value="1"/>
</dbReference>
<keyword evidence="1 3" id="KW-0547">Nucleotide-binding</keyword>
<accession>A0ABP7WZK0</accession>
<dbReference type="RefSeq" id="WP_344937122.1">
    <property type="nucleotide sequence ID" value="NZ_BAABDM010000005.1"/>
</dbReference>
<dbReference type="Pfam" id="PF03193">
    <property type="entry name" value="RsgA_GTPase"/>
    <property type="match status" value="1"/>
</dbReference>
<keyword evidence="3" id="KW-0699">rRNA-binding</keyword>
<feature type="domain" description="EngC GTPase" evidence="5">
    <location>
        <begin position="119"/>
        <end position="268"/>
    </location>
</feature>
<feature type="compositionally biased region" description="Basic residues" evidence="4">
    <location>
        <begin position="1"/>
        <end position="11"/>
    </location>
</feature>
<keyword evidence="3" id="KW-0479">Metal-binding</keyword>
<comment type="similarity">
    <text evidence="3">Belongs to the TRAFAC class YlqF/YawG GTPase family. RsgA subfamily.</text>
</comment>
<feature type="binding site" evidence="3">
    <location>
        <begin position="212"/>
        <end position="220"/>
    </location>
    <ligand>
        <name>GTP</name>
        <dbReference type="ChEBI" id="CHEBI:37565"/>
    </ligand>
</feature>
<evidence type="ECO:0000259" key="5">
    <source>
        <dbReference type="PROSITE" id="PS50936"/>
    </source>
</evidence>
<dbReference type="InterPro" id="IPR027417">
    <property type="entry name" value="P-loop_NTPase"/>
</dbReference>
<name>A0ABP7WZK0_9GAMM</name>
<keyword evidence="3" id="KW-0690">Ribosome biogenesis</keyword>
<keyword evidence="3" id="KW-0862">Zinc</keyword>
<dbReference type="CDD" id="cd01854">
    <property type="entry name" value="YjeQ_EngC"/>
    <property type="match status" value="1"/>
</dbReference>
<feature type="compositionally biased region" description="Basic and acidic residues" evidence="4">
    <location>
        <begin position="12"/>
        <end position="32"/>
    </location>
</feature>
<dbReference type="InterPro" id="IPR004881">
    <property type="entry name" value="Ribosome_biogen_GTPase_RsgA"/>
</dbReference>
<comment type="function">
    <text evidence="3">One of several proteins that assist in the late maturation steps of the functional core of the 30S ribosomal subunit. Helps release RbfA from mature subunits. May play a role in the assembly of ribosomal proteins into the subunit. Circularly permuted GTPase that catalyzes slow GTP hydrolysis, GTPase activity is stimulated by the 30S ribosomal subunit.</text>
</comment>
<keyword evidence="2 3" id="KW-0342">GTP-binding</keyword>
<dbReference type="NCBIfam" id="NF008931">
    <property type="entry name" value="PRK12288.1"/>
    <property type="match status" value="1"/>
</dbReference>
<gene>
    <name evidence="3 7" type="primary">rsgA</name>
    <name evidence="7" type="ORF">GCM10022414_28060</name>
</gene>
<proteinExistence type="inferred from homology"/>
<feature type="domain" description="CP-type G" evidence="6">
    <location>
        <begin position="111"/>
        <end position="270"/>
    </location>
</feature>
<evidence type="ECO:0000256" key="4">
    <source>
        <dbReference type="SAM" id="MobiDB-lite"/>
    </source>
</evidence>
<sequence>MTKRKLSRQQRWRIEKVQAERTERASKRDSRADQALNEGELGPEQSGLIVSHFGQQVEVEGDGGQRQRCHVRAQVEGLVTGDRVTWHEGKPTGVVVACNERRSLLQRPDNHGKLKPVAANIDHIVIVIAPEPRAHANLIDRYLVAAEAIGIRPILLLNKTDLVNDENSDYLNSMLARYKEIGYPVTRASTESEHGLDELKNTLREHISVFVGQSGVGKSSLVNSLLPGTDTRIGALSEATAKGRHTTTTARLYHFPDGGSLIDSPGIREFALWNMDREKVLAGFIEFRPFLGLCRFRDCKHEHEPRCALLAAEAEHQIRPERMSSYRQIIASLTTDQ</sequence>
<comment type="subunit">
    <text evidence="3">Monomer. Associates with 30S ribosomal subunit, binds 16S rRNA.</text>
</comment>
<feature type="region of interest" description="Disordered" evidence="4">
    <location>
        <begin position="1"/>
        <end position="41"/>
    </location>
</feature>
<evidence type="ECO:0000256" key="1">
    <source>
        <dbReference type="ARBA" id="ARBA00022741"/>
    </source>
</evidence>
<dbReference type="NCBIfam" id="TIGR00157">
    <property type="entry name" value="ribosome small subunit-dependent GTPase A"/>
    <property type="match status" value="1"/>
</dbReference>
<feature type="binding site" evidence="3">
    <location>
        <begin position="158"/>
        <end position="161"/>
    </location>
    <ligand>
        <name>GTP</name>
        <dbReference type="ChEBI" id="CHEBI:37565"/>
    </ligand>
</feature>
<evidence type="ECO:0000256" key="2">
    <source>
        <dbReference type="ARBA" id="ARBA00023134"/>
    </source>
</evidence>
<reference evidence="8" key="1">
    <citation type="journal article" date="2019" name="Int. J. Syst. Evol. Microbiol.">
        <title>The Global Catalogue of Microorganisms (GCM) 10K type strain sequencing project: providing services to taxonomists for standard genome sequencing and annotation.</title>
        <authorList>
            <consortium name="The Broad Institute Genomics Platform"/>
            <consortium name="The Broad Institute Genome Sequencing Center for Infectious Disease"/>
            <person name="Wu L."/>
            <person name="Ma J."/>
        </authorList>
    </citation>
    <scope>NUCLEOTIDE SEQUENCE [LARGE SCALE GENOMIC DNA]</scope>
    <source>
        <strain evidence="8">JCM 17304</strain>
    </source>
</reference>